<evidence type="ECO:0000313" key="2">
    <source>
        <dbReference type="Proteomes" id="UP000825935"/>
    </source>
</evidence>
<dbReference type="Proteomes" id="UP000825935">
    <property type="component" value="Chromosome 28"/>
</dbReference>
<name>A0A8T2RDH3_CERRI</name>
<gene>
    <name evidence="1" type="ORF">KP509_28G047200</name>
</gene>
<accession>A0A8T2RDH3</accession>
<comment type="caution">
    <text evidence="1">The sequence shown here is derived from an EMBL/GenBank/DDBJ whole genome shotgun (WGS) entry which is preliminary data.</text>
</comment>
<proteinExistence type="predicted"/>
<reference evidence="1" key="1">
    <citation type="submission" date="2021-08" db="EMBL/GenBank/DDBJ databases">
        <title>WGS assembly of Ceratopteris richardii.</title>
        <authorList>
            <person name="Marchant D.B."/>
            <person name="Chen G."/>
            <person name="Jenkins J."/>
            <person name="Shu S."/>
            <person name="Leebens-Mack J."/>
            <person name="Grimwood J."/>
            <person name="Schmutz J."/>
            <person name="Soltis P."/>
            <person name="Soltis D."/>
            <person name="Chen Z.-H."/>
        </authorList>
    </citation>
    <scope>NUCLEOTIDE SEQUENCE</scope>
    <source>
        <strain evidence="1">Whitten #5841</strain>
        <tissue evidence="1">Leaf</tissue>
    </source>
</reference>
<organism evidence="1 2">
    <name type="scientific">Ceratopteris richardii</name>
    <name type="common">Triangle waterfern</name>
    <dbReference type="NCBI Taxonomy" id="49495"/>
    <lineage>
        <taxon>Eukaryota</taxon>
        <taxon>Viridiplantae</taxon>
        <taxon>Streptophyta</taxon>
        <taxon>Embryophyta</taxon>
        <taxon>Tracheophyta</taxon>
        <taxon>Polypodiopsida</taxon>
        <taxon>Polypodiidae</taxon>
        <taxon>Polypodiales</taxon>
        <taxon>Pteridineae</taxon>
        <taxon>Pteridaceae</taxon>
        <taxon>Parkerioideae</taxon>
        <taxon>Ceratopteris</taxon>
    </lineage>
</organism>
<evidence type="ECO:0000313" key="1">
    <source>
        <dbReference type="EMBL" id="KAH7293901.1"/>
    </source>
</evidence>
<protein>
    <submittedName>
        <fullName evidence="1">Uncharacterized protein</fullName>
    </submittedName>
</protein>
<sequence length="179" mass="20136">MSTANIEMKCFSAAQRPCSFLVFKARATILQLCDRRAPMSRPIVFFSSLVDSPELPPSEPKLGSYNDPLSSEKLKRIRMLRSQNIVKKETDLETKSADSHFSNFKVADFELEQAQFQARERARILLVEAEQATIIAAQAIDVARTHGESLNNSLLEAWALLDEANRSISKLKMKTMSTN</sequence>
<keyword evidence="2" id="KW-1185">Reference proteome</keyword>
<dbReference type="AlphaFoldDB" id="A0A8T2RDH3"/>
<dbReference type="EMBL" id="CM035433">
    <property type="protein sequence ID" value="KAH7293901.1"/>
    <property type="molecule type" value="Genomic_DNA"/>
</dbReference>